<keyword evidence="11 14" id="KW-0472">Membrane</keyword>
<dbReference type="CDD" id="cd00082">
    <property type="entry name" value="HisKA"/>
    <property type="match status" value="1"/>
</dbReference>
<dbReference type="SMART" id="SM00091">
    <property type="entry name" value="PAS"/>
    <property type="match status" value="5"/>
</dbReference>
<dbReference type="SUPFAM" id="SSF47384">
    <property type="entry name" value="Homodimeric domain of signal transducing histidine kinase"/>
    <property type="match status" value="1"/>
</dbReference>
<feature type="domain" description="Response regulatory" evidence="16">
    <location>
        <begin position="1520"/>
        <end position="1633"/>
    </location>
</feature>
<dbReference type="FunFam" id="3.30.565.10:FF:000023">
    <property type="entry name" value="PAS domain-containing sensor histidine kinase"/>
    <property type="match status" value="1"/>
</dbReference>
<dbReference type="SUPFAM" id="SSF55781">
    <property type="entry name" value="GAF domain-like"/>
    <property type="match status" value="1"/>
</dbReference>
<feature type="coiled-coil region" evidence="13">
    <location>
        <begin position="688"/>
        <end position="715"/>
    </location>
</feature>
<dbReference type="PRINTS" id="PR00344">
    <property type="entry name" value="BCTRLSENSOR"/>
</dbReference>
<dbReference type="STRING" id="1458985.BJP34_34540"/>
<dbReference type="OrthoDB" id="415806at2"/>
<organism evidence="20 21">
    <name type="scientific">Moorena producens PAL-8-15-08-1</name>
    <dbReference type="NCBI Taxonomy" id="1458985"/>
    <lineage>
        <taxon>Bacteria</taxon>
        <taxon>Bacillati</taxon>
        <taxon>Cyanobacteriota</taxon>
        <taxon>Cyanophyceae</taxon>
        <taxon>Coleofasciculales</taxon>
        <taxon>Coleofasciculaceae</taxon>
        <taxon>Moorena</taxon>
    </lineage>
</organism>
<feature type="domain" description="Response regulatory" evidence="16">
    <location>
        <begin position="1661"/>
        <end position="1777"/>
    </location>
</feature>
<dbReference type="InterPro" id="IPR001610">
    <property type="entry name" value="PAC"/>
</dbReference>
<dbReference type="CDD" id="cd00130">
    <property type="entry name" value="PAS"/>
    <property type="match status" value="4"/>
</dbReference>
<feature type="domain" description="PAC" evidence="18">
    <location>
        <begin position="1077"/>
        <end position="1129"/>
    </location>
</feature>
<dbReference type="Gene3D" id="6.10.340.10">
    <property type="match status" value="1"/>
</dbReference>
<feature type="domain" description="HAMP" evidence="19">
    <location>
        <begin position="366"/>
        <end position="418"/>
    </location>
</feature>
<dbReference type="InterPro" id="IPR005467">
    <property type="entry name" value="His_kinase_dom"/>
</dbReference>
<dbReference type="InterPro" id="IPR035965">
    <property type="entry name" value="PAS-like_dom_sf"/>
</dbReference>
<dbReference type="Pfam" id="PF08448">
    <property type="entry name" value="PAS_4"/>
    <property type="match status" value="1"/>
</dbReference>
<evidence type="ECO:0000256" key="11">
    <source>
        <dbReference type="ARBA" id="ARBA00023136"/>
    </source>
</evidence>
<evidence type="ECO:0000256" key="3">
    <source>
        <dbReference type="ARBA" id="ARBA00012438"/>
    </source>
</evidence>
<dbReference type="PROSITE" id="PS50112">
    <property type="entry name" value="PAS"/>
    <property type="match status" value="4"/>
</dbReference>
<feature type="transmembrane region" description="Helical" evidence="14">
    <location>
        <begin position="347"/>
        <end position="369"/>
    </location>
</feature>
<dbReference type="Gene3D" id="3.40.50.2300">
    <property type="match status" value="2"/>
</dbReference>
<evidence type="ECO:0000256" key="6">
    <source>
        <dbReference type="ARBA" id="ARBA00022679"/>
    </source>
</evidence>
<evidence type="ECO:0000259" key="19">
    <source>
        <dbReference type="PROSITE" id="PS50885"/>
    </source>
</evidence>
<keyword evidence="10" id="KW-0902">Two-component regulatory system</keyword>
<dbReference type="GO" id="GO:0000155">
    <property type="term" value="F:phosphorelay sensor kinase activity"/>
    <property type="evidence" value="ECO:0007669"/>
    <property type="project" value="InterPro"/>
</dbReference>
<dbReference type="InterPro" id="IPR029016">
    <property type="entry name" value="GAF-like_dom_sf"/>
</dbReference>
<evidence type="ECO:0000256" key="1">
    <source>
        <dbReference type="ARBA" id="ARBA00000085"/>
    </source>
</evidence>
<dbReference type="NCBIfam" id="TIGR00229">
    <property type="entry name" value="sensory_box"/>
    <property type="match status" value="4"/>
</dbReference>
<name>A0A1D8U1U6_9CYAN</name>
<feature type="domain" description="PAS" evidence="17">
    <location>
        <begin position="1133"/>
        <end position="1198"/>
    </location>
</feature>
<feature type="transmembrane region" description="Helical" evidence="14">
    <location>
        <begin position="31"/>
        <end position="56"/>
    </location>
</feature>
<feature type="domain" description="PAS" evidence="17">
    <location>
        <begin position="1001"/>
        <end position="1073"/>
    </location>
</feature>
<dbReference type="InterPro" id="IPR011006">
    <property type="entry name" value="CheY-like_superfamily"/>
</dbReference>
<dbReference type="CDD" id="cd06225">
    <property type="entry name" value="HAMP"/>
    <property type="match status" value="1"/>
</dbReference>
<dbReference type="InterPro" id="IPR004358">
    <property type="entry name" value="Sig_transdc_His_kin-like_C"/>
</dbReference>
<dbReference type="InterPro" id="IPR000700">
    <property type="entry name" value="PAS-assoc_C"/>
</dbReference>
<evidence type="ECO:0000313" key="20">
    <source>
        <dbReference type="EMBL" id="AOX03871.1"/>
    </source>
</evidence>
<keyword evidence="14" id="KW-0812">Transmembrane</keyword>
<evidence type="ECO:0000256" key="10">
    <source>
        <dbReference type="ARBA" id="ARBA00023012"/>
    </source>
</evidence>
<dbReference type="PANTHER" id="PTHR43047:SF63">
    <property type="entry name" value="HISTIDINE KINASE"/>
    <property type="match status" value="1"/>
</dbReference>
<feature type="domain" description="PAC" evidence="18">
    <location>
        <begin position="792"/>
        <end position="843"/>
    </location>
</feature>
<keyword evidence="7" id="KW-0547">Nucleotide-binding</keyword>
<dbReference type="SMART" id="SM00448">
    <property type="entry name" value="REC"/>
    <property type="match status" value="2"/>
</dbReference>
<comment type="subcellular location">
    <subcellularLocation>
        <location evidence="2">Cell membrane</location>
    </subcellularLocation>
</comment>
<dbReference type="InterPro" id="IPR036097">
    <property type="entry name" value="HisK_dim/P_sf"/>
</dbReference>
<dbReference type="PANTHER" id="PTHR43047">
    <property type="entry name" value="TWO-COMPONENT HISTIDINE PROTEIN KINASE"/>
    <property type="match status" value="1"/>
</dbReference>
<feature type="modified residue" description="4-aspartylphosphate" evidence="12">
    <location>
        <position position="1569"/>
    </location>
</feature>
<sequence>MQDYPSVPNPSQDIRLGCLQWFYNLPLSSKLLTGLFASELISLIGFFGVAASMMVIGGQIELRDQAESQLALTETNYNSKLEQTKLGFRSQADNAAIIAAAIAHHSGQPIKAALKAEVRRVLRNEIKARNIEYGTLVGTNGKIIANANADRTGERFNPNQLVSQVFQNRTGIGSSQIVSWVELAKESPQLPNGFVEQDALIRYTLTPVKNPETGNIVAVLVSGDLVNGKLPIVHNTLQGVDKGYSAIYYRQGSGKFNLATAALDNSDVKDLEQGESSLDVVDQSLLEKAVAQTSQVVYTRQTFGKQSYIIVAKALTNFDSEATVVLVRGTTEYCFNQFLRDNLELELSVLAIALIADIFLAILLGRSIAKPVKQLQKTTQEFAAGNLEARVEVWTKDEVGKLSINFNRMADSLLTAFKQRERYAAEQSRLNTQLQQEIAERLLTVETLRLIEFSLDRVGDAVFLSKQDGRFCYVNEAACNFLGYSREELLTLHLYNIDTLLSKDNWSPFWKNLKQQGCFKQDSVHRTKDGREFPVEIGVNYLQFNDQEYNCVIARDLTERKQGENLLKRTNSLLRAQQEASIDGILVIDENQKILWHNRRFGQMWNIPEEILNSGDDQKILKSVLSKLNKPKEFIHRLKYLYEHPSEVSCDEIYLNDGRIFDRYSGSVVSEASDYYTRIWYFRDITQRKQVEAQVTQLNQELSNHALELEVANTELAATKDFITNIINAVSDPIFVKDRYYKWKFFNDSFCEFIGYSREQLLGHSDSEFFISEEAEVFRKTDQLVIKNGVVNENEEYFTDAKGILHFISTKKTRFFDSKNNPYIVGVIRDFTHRKQFEDRLEKLNECFLDFGSNPDKNINHLVAVCGQLLNASFALYNCLEYNQLVTLGQWQVPPDYPTMDSAKGRICYDVIREGTDESVVKQDLQNTAYAQTDPNIRAYNLCTYIGIAVKWNKKVMGSLCVLYQQQVEPSTEDKQLLNLIASAIGVEEQRKQAQQELRDSKERFALAVEGVNDGIWDCNLQTGEMYLSPRWKSMLGYEDDEISNTFESWTEIIHPDDLEQTLLSFNNYLEGKLFQYQEEFRALHKDGTYRWLLTRGAALWDKTGKPYRIAGSHTDISERKKAEEALKSQLTALEAATDGIALVNPAGEYFYLNQTHLELFGYTKPDQLVGQQWHMIYPPEEIERIEKSVFPQLFKTGKWSGEATAVRKDGSTFAEEFSLTLLEDGGLIRVCRDITERKNAEEQMRQNHQRLALANAQLERATRLKDEFLASMSHELRTPLNAILGLSEALQEEVYGSITDRQRKSLSTIQGSGQHLLELINDLLDLAKIESGKMELHIGAVSLQKLCNSSLMFVRNQAHHKNIKLTSQVTERLWEIEVDERRIRQVLINLLSNAVKFTPTGGSVILKAEEDLLRNTICFSVIDTGIGIAQENMRKLFQSFVQIDSRLSRRYAGTGLGLALVQRTIEIHGGRVDVESEVGQGSCFTVTLPIKQSGEANGEYQSDLGDLSQFTQSAISNPQVLIIEDSITAAEVISRYIREIGLQTLTYPEGEGALEQVIQVNPGVIILDLQLPKVSGWKVLAQLKAHPQTEHIPVIILSVVDERSQALEMGASEYLVKPVSRQLLRSTISKILGPLETPESVKHGETALMVTPHKAPESPLILIAEDNETNIKTIWDYLLNKGYRLILAKNGWEAISQAKEYHPQLIMMDIQMPDMDGIEAIKRIRDNQETSVIPIIAVTALAMPGDKEKCLGAGADEYISKPVSLKNLVSTIQKYVHVEVKDLQLVSN</sequence>
<evidence type="ECO:0000256" key="14">
    <source>
        <dbReference type="SAM" id="Phobius"/>
    </source>
</evidence>
<dbReference type="Pfam" id="PF08447">
    <property type="entry name" value="PAS_3"/>
    <property type="match status" value="1"/>
</dbReference>
<dbReference type="Pfam" id="PF13188">
    <property type="entry name" value="PAS_8"/>
    <property type="match status" value="1"/>
</dbReference>
<evidence type="ECO:0000256" key="2">
    <source>
        <dbReference type="ARBA" id="ARBA00004236"/>
    </source>
</evidence>
<evidence type="ECO:0000313" key="21">
    <source>
        <dbReference type="Proteomes" id="UP000177870"/>
    </source>
</evidence>
<dbReference type="InterPro" id="IPR000014">
    <property type="entry name" value="PAS"/>
</dbReference>
<dbReference type="SMART" id="SM00388">
    <property type="entry name" value="HisKA"/>
    <property type="match status" value="1"/>
</dbReference>
<evidence type="ECO:0000256" key="12">
    <source>
        <dbReference type="PROSITE-ProRule" id="PRU00169"/>
    </source>
</evidence>
<dbReference type="GO" id="GO:0005886">
    <property type="term" value="C:plasma membrane"/>
    <property type="evidence" value="ECO:0007669"/>
    <property type="project" value="UniProtKB-SubCell"/>
</dbReference>
<dbReference type="EC" id="2.7.13.3" evidence="3"/>
<dbReference type="Pfam" id="PF00512">
    <property type="entry name" value="HisKA"/>
    <property type="match status" value="1"/>
</dbReference>
<dbReference type="Pfam" id="PF02518">
    <property type="entry name" value="HATPase_c"/>
    <property type="match status" value="1"/>
</dbReference>
<dbReference type="SUPFAM" id="SSF158472">
    <property type="entry name" value="HAMP domain-like"/>
    <property type="match status" value="1"/>
</dbReference>
<dbReference type="InterPro" id="IPR001789">
    <property type="entry name" value="Sig_transdc_resp-reg_receiver"/>
</dbReference>
<reference evidence="21" key="1">
    <citation type="submission" date="2016-10" db="EMBL/GenBank/DDBJ databases">
        <title>Comparative genomics uncovers the prolific and rare metabolic potential of the cyanobacterial genus Moorea.</title>
        <authorList>
            <person name="Leao T."/>
            <person name="Castelao G."/>
            <person name="Korobeynikov A."/>
            <person name="Monroe E.A."/>
            <person name="Podell S."/>
            <person name="Glukhov E."/>
            <person name="Allen E."/>
            <person name="Gerwick W.H."/>
            <person name="Gerwick L."/>
        </authorList>
    </citation>
    <scope>NUCLEOTIDE SEQUENCE [LARGE SCALE GENOMIC DNA]</scope>
    <source>
        <strain evidence="21">PAL-8-15-08-1</strain>
    </source>
</reference>
<dbReference type="GO" id="GO:0009927">
    <property type="term" value="F:histidine phosphotransfer kinase activity"/>
    <property type="evidence" value="ECO:0007669"/>
    <property type="project" value="TreeGrafter"/>
</dbReference>
<dbReference type="SMART" id="SM00304">
    <property type="entry name" value="HAMP"/>
    <property type="match status" value="1"/>
</dbReference>
<evidence type="ECO:0000256" key="7">
    <source>
        <dbReference type="ARBA" id="ARBA00022741"/>
    </source>
</evidence>
<dbReference type="Pfam" id="PF00672">
    <property type="entry name" value="HAMP"/>
    <property type="match status" value="1"/>
</dbReference>
<dbReference type="Gene3D" id="1.10.287.130">
    <property type="match status" value="1"/>
</dbReference>
<dbReference type="RefSeq" id="WP_070396237.1">
    <property type="nucleotide sequence ID" value="NZ_CP017599.1"/>
</dbReference>
<dbReference type="Pfam" id="PF13426">
    <property type="entry name" value="PAS_9"/>
    <property type="match status" value="2"/>
</dbReference>
<dbReference type="InterPro" id="IPR013655">
    <property type="entry name" value="PAS_fold_3"/>
</dbReference>
<feature type="domain" description="Histidine kinase" evidence="15">
    <location>
        <begin position="1272"/>
        <end position="1493"/>
    </location>
</feature>
<gene>
    <name evidence="20" type="ORF">BJP34_34540</name>
</gene>
<evidence type="ECO:0000256" key="4">
    <source>
        <dbReference type="ARBA" id="ARBA00022475"/>
    </source>
</evidence>
<dbReference type="InterPro" id="IPR003660">
    <property type="entry name" value="HAMP_dom"/>
</dbReference>
<keyword evidence="9" id="KW-0067">ATP-binding</keyword>
<accession>A0A1D8U1U6</accession>
<dbReference type="CDD" id="cd16922">
    <property type="entry name" value="HATPase_EvgS-ArcB-TorS-like"/>
    <property type="match status" value="1"/>
</dbReference>
<dbReference type="EMBL" id="CP017599">
    <property type="protein sequence ID" value="AOX03871.1"/>
    <property type="molecule type" value="Genomic_DNA"/>
</dbReference>
<dbReference type="CDD" id="cd17574">
    <property type="entry name" value="REC_OmpR"/>
    <property type="match status" value="1"/>
</dbReference>
<keyword evidence="4" id="KW-1003">Cell membrane</keyword>
<proteinExistence type="predicted"/>
<dbReference type="KEGG" id="mpro:BJP34_34540"/>
<dbReference type="Gene3D" id="3.30.565.10">
    <property type="entry name" value="Histidine kinase-like ATPase, C-terminal domain"/>
    <property type="match status" value="1"/>
</dbReference>
<protein>
    <recommendedName>
        <fullName evidence="3">histidine kinase</fullName>
        <ecNumber evidence="3">2.7.13.3</ecNumber>
    </recommendedName>
</protein>
<keyword evidence="13" id="KW-0175">Coiled coil</keyword>
<dbReference type="PROSITE" id="PS50113">
    <property type="entry name" value="PAC"/>
    <property type="match status" value="2"/>
</dbReference>
<dbReference type="Gene3D" id="3.30.450.20">
    <property type="entry name" value="PAS domain"/>
    <property type="match status" value="5"/>
</dbReference>
<dbReference type="Gene3D" id="3.30.450.40">
    <property type="match status" value="1"/>
</dbReference>
<evidence type="ECO:0000256" key="8">
    <source>
        <dbReference type="ARBA" id="ARBA00022777"/>
    </source>
</evidence>
<evidence type="ECO:0000256" key="13">
    <source>
        <dbReference type="SAM" id="Coils"/>
    </source>
</evidence>
<dbReference type="SMART" id="SM00086">
    <property type="entry name" value="PAC"/>
    <property type="match status" value="3"/>
</dbReference>
<dbReference type="InterPro" id="IPR013656">
    <property type="entry name" value="PAS_4"/>
</dbReference>
<feature type="domain" description="PAS" evidence="17">
    <location>
        <begin position="447"/>
        <end position="490"/>
    </location>
</feature>
<dbReference type="Proteomes" id="UP000177870">
    <property type="component" value="Chromosome"/>
</dbReference>
<keyword evidence="6" id="KW-0808">Transferase</keyword>
<dbReference type="FunFam" id="1.10.287.130:FF:000145">
    <property type="entry name" value="Sensory transduction histidine kinase"/>
    <property type="match status" value="1"/>
</dbReference>
<keyword evidence="14" id="KW-1133">Transmembrane helix</keyword>
<dbReference type="PROSITE" id="PS50109">
    <property type="entry name" value="HIS_KIN"/>
    <property type="match status" value="1"/>
</dbReference>
<dbReference type="SUPFAM" id="SSF52172">
    <property type="entry name" value="CheY-like"/>
    <property type="match status" value="2"/>
</dbReference>
<comment type="catalytic activity">
    <reaction evidence="1">
        <text>ATP + protein L-histidine = ADP + protein N-phospho-L-histidine.</text>
        <dbReference type="EC" id="2.7.13.3"/>
    </reaction>
</comment>
<evidence type="ECO:0000259" key="16">
    <source>
        <dbReference type="PROSITE" id="PS50110"/>
    </source>
</evidence>
<dbReference type="GO" id="GO:0005524">
    <property type="term" value="F:ATP binding"/>
    <property type="evidence" value="ECO:0007669"/>
    <property type="project" value="UniProtKB-KW"/>
</dbReference>
<dbReference type="PROSITE" id="PS50110">
    <property type="entry name" value="RESPONSE_REGULATORY"/>
    <property type="match status" value="2"/>
</dbReference>
<dbReference type="SUPFAM" id="SSF55874">
    <property type="entry name" value="ATPase domain of HSP90 chaperone/DNA topoisomerase II/histidine kinase"/>
    <property type="match status" value="1"/>
</dbReference>
<dbReference type="InterPro" id="IPR003594">
    <property type="entry name" value="HATPase_dom"/>
</dbReference>
<feature type="modified residue" description="4-aspartylphosphate" evidence="12">
    <location>
        <position position="1710"/>
    </location>
</feature>
<dbReference type="SMART" id="SM00387">
    <property type="entry name" value="HATPase_c"/>
    <property type="match status" value="1"/>
</dbReference>
<dbReference type="PROSITE" id="PS50885">
    <property type="entry name" value="HAMP"/>
    <property type="match status" value="1"/>
</dbReference>
<evidence type="ECO:0000259" key="15">
    <source>
        <dbReference type="PROSITE" id="PS50109"/>
    </source>
</evidence>
<dbReference type="Pfam" id="PF00072">
    <property type="entry name" value="Response_reg"/>
    <property type="match status" value="2"/>
</dbReference>
<dbReference type="InterPro" id="IPR003661">
    <property type="entry name" value="HisK_dim/P_dom"/>
</dbReference>
<evidence type="ECO:0000256" key="9">
    <source>
        <dbReference type="ARBA" id="ARBA00022840"/>
    </source>
</evidence>
<feature type="domain" description="PAS" evidence="17">
    <location>
        <begin position="719"/>
        <end position="789"/>
    </location>
</feature>
<dbReference type="InterPro" id="IPR036890">
    <property type="entry name" value="HATPase_C_sf"/>
</dbReference>
<evidence type="ECO:0000259" key="18">
    <source>
        <dbReference type="PROSITE" id="PS50113"/>
    </source>
</evidence>
<keyword evidence="8" id="KW-0418">Kinase</keyword>
<evidence type="ECO:0000256" key="5">
    <source>
        <dbReference type="ARBA" id="ARBA00022553"/>
    </source>
</evidence>
<keyword evidence="5 12" id="KW-0597">Phosphoprotein</keyword>
<dbReference type="SUPFAM" id="SSF55785">
    <property type="entry name" value="PYP-like sensor domain (PAS domain)"/>
    <property type="match status" value="6"/>
</dbReference>
<evidence type="ECO:0000259" key="17">
    <source>
        <dbReference type="PROSITE" id="PS50112"/>
    </source>
</evidence>